<name>A0A374PAK9_9FIRM</name>
<dbReference type="EMBL" id="QSON01000003">
    <property type="protein sequence ID" value="RGJ06189.1"/>
    <property type="molecule type" value="Genomic_DNA"/>
</dbReference>
<keyword evidence="7" id="KW-0472">Membrane</keyword>
<dbReference type="InterPro" id="IPR006675">
    <property type="entry name" value="HDIG_dom"/>
</dbReference>
<dbReference type="PANTHER" id="PTHR12826:SF15">
    <property type="entry name" value="RIBONUCLEASE Y"/>
    <property type="match status" value="1"/>
</dbReference>
<keyword evidence="2 7" id="KW-0255">Endonuclease</keyword>
<dbReference type="Pfam" id="PF12072">
    <property type="entry name" value="RNase_Y_N"/>
    <property type="match status" value="1"/>
</dbReference>
<dbReference type="RefSeq" id="WP_002601414.1">
    <property type="nucleotide sequence ID" value="NZ_CACRUH010000016.1"/>
</dbReference>
<comment type="subcellular location">
    <subcellularLocation>
        <location evidence="7">Cell membrane</location>
        <topology evidence="7">Single-pass membrane protein</topology>
    </subcellularLocation>
</comment>
<dbReference type="SMART" id="SM00322">
    <property type="entry name" value="KH"/>
    <property type="match status" value="1"/>
</dbReference>
<dbReference type="Proteomes" id="UP000261023">
    <property type="component" value="Unassembled WGS sequence"/>
</dbReference>
<feature type="domain" description="HD" evidence="10">
    <location>
        <begin position="335"/>
        <end position="428"/>
    </location>
</feature>
<dbReference type="GO" id="GO:0006402">
    <property type="term" value="P:mRNA catabolic process"/>
    <property type="evidence" value="ECO:0007669"/>
    <property type="project" value="UniProtKB-UniRule"/>
</dbReference>
<dbReference type="InterPro" id="IPR006674">
    <property type="entry name" value="HD_domain"/>
</dbReference>
<evidence type="ECO:0000256" key="8">
    <source>
        <dbReference type="NCBIfam" id="TIGR03319"/>
    </source>
</evidence>
<dbReference type="InterPro" id="IPR003607">
    <property type="entry name" value="HD/PDEase_dom"/>
</dbReference>
<evidence type="ECO:0000256" key="1">
    <source>
        <dbReference type="ARBA" id="ARBA00022722"/>
    </source>
</evidence>
<dbReference type="GO" id="GO:0016787">
    <property type="term" value="F:hydrolase activity"/>
    <property type="evidence" value="ECO:0007669"/>
    <property type="project" value="UniProtKB-KW"/>
</dbReference>
<evidence type="ECO:0000256" key="3">
    <source>
        <dbReference type="ARBA" id="ARBA00022801"/>
    </source>
</evidence>
<dbReference type="EC" id="3.1.-.-" evidence="7 8"/>
<dbReference type="InterPro" id="IPR004088">
    <property type="entry name" value="KH_dom_type_1"/>
</dbReference>
<dbReference type="InterPro" id="IPR036612">
    <property type="entry name" value="KH_dom_type_1_sf"/>
</dbReference>
<evidence type="ECO:0000313" key="14">
    <source>
        <dbReference type="Proteomes" id="UP000263014"/>
    </source>
</evidence>
<dbReference type="CDD" id="cd22431">
    <property type="entry name" value="KH-I_RNaseY"/>
    <property type="match status" value="1"/>
</dbReference>
<keyword evidence="7" id="KW-1133">Transmembrane helix</keyword>
<evidence type="ECO:0000256" key="7">
    <source>
        <dbReference type="HAMAP-Rule" id="MF_00335"/>
    </source>
</evidence>
<protein>
    <recommendedName>
        <fullName evidence="6 7">Ribonuclease Y</fullName>
        <shortName evidence="7">RNase Y</shortName>
        <ecNumber evidence="7 8">3.1.-.-</ecNumber>
    </recommendedName>
</protein>
<dbReference type="SUPFAM" id="SSF109604">
    <property type="entry name" value="HD-domain/PDEase-like"/>
    <property type="match status" value="1"/>
</dbReference>
<evidence type="ECO:0000256" key="5">
    <source>
        <dbReference type="ARBA" id="ARBA00061537"/>
    </source>
</evidence>
<dbReference type="SUPFAM" id="SSF54791">
    <property type="entry name" value="Eukaryotic type KH-domain (KH-domain type I)"/>
    <property type="match status" value="1"/>
</dbReference>
<evidence type="ECO:0000313" key="12">
    <source>
        <dbReference type="EMBL" id="RGJ06189.1"/>
    </source>
</evidence>
<feature type="transmembrane region" description="Helical" evidence="7">
    <location>
        <begin position="6"/>
        <end position="30"/>
    </location>
</feature>
<dbReference type="CDD" id="cd00077">
    <property type="entry name" value="HDc"/>
    <property type="match status" value="1"/>
</dbReference>
<keyword evidence="7" id="KW-0812">Transmembrane</keyword>
<dbReference type="Proteomes" id="UP000263014">
    <property type="component" value="Unassembled WGS sequence"/>
</dbReference>
<evidence type="ECO:0000313" key="13">
    <source>
        <dbReference type="Proteomes" id="UP000261023"/>
    </source>
</evidence>
<keyword evidence="7" id="KW-1003">Cell membrane</keyword>
<dbReference type="FunFam" id="1.10.3210.10:FF:000003">
    <property type="entry name" value="Ribonuclease Y"/>
    <property type="match status" value="1"/>
</dbReference>
<dbReference type="EMBL" id="QTJW01000004">
    <property type="protein sequence ID" value="RGD71263.1"/>
    <property type="molecule type" value="Genomic_DNA"/>
</dbReference>
<feature type="coiled-coil region" evidence="9">
    <location>
        <begin position="54"/>
        <end position="110"/>
    </location>
</feature>
<evidence type="ECO:0000259" key="10">
    <source>
        <dbReference type="PROSITE" id="PS51831"/>
    </source>
</evidence>
<dbReference type="InterPro" id="IPR004087">
    <property type="entry name" value="KH_dom"/>
</dbReference>
<comment type="function">
    <text evidence="7">Endoribonuclease that initiates mRNA decay.</text>
</comment>
<dbReference type="InterPro" id="IPR017705">
    <property type="entry name" value="Ribonuclease_Y"/>
</dbReference>
<keyword evidence="1 7" id="KW-0540">Nuclease</keyword>
<dbReference type="NCBIfam" id="TIGR00277">
    <property type="entry name" value="HDIG"/>
    <property type="match status" value="1"/>
</dbReference>
<dbReference type="Gene3D" id="3.30.1370.10">
    <property type="entry name" value="K Homology domain, type 1"/>
    <property type="match status" value="1"/>
</dbReference>
<dbReference type="PANTHER" id="PTHR12826">
    <property type="entry name" value="RIBONUCLEASE Y"/>
    <property type="match status" value="1"/>
</dbReference>
<dbReference type="InterPro" id="IPR022711">
    <property type="entry name" value="RNase_Y_N"/>
</dbReference>
<comment type="similarity">
    <text evidence="5 7">Belongs to the RNase Y family.</text>
</comment>
<evidence type="ECO:0000256" key="6">
    <source>
        <dbReference type="ARBA" id="ARBA00073072"/>
    </source>
</evidence>
<dbReference type="FunFam" id="3.30.1370.10:FF:000006">
    <property type="entry name" value="Ribonuclease Y"/>
    <property type="match status" value="1"/>
</dbReference>
<keyword evidence="9" id="KW-0175">Coiled coil</keyword>
<keyword evidence="3 7" id="KW-0378">Hydrolase</keyword>
<dbReference type="GO" id="GO:0005886">
    <property type="term" value="C:plasma membrane"/>
    <property type="evidence" value="ECO:0007669"/>
    <property type="project" value="UniProtKB-SubCell"/>
</dbReference>
<dbReference type="Pfam" id="PF01966">
    <property type="entry name" value="HD"/>
    <property type="match status" value="1"/>
</dbReference>
<dbReference type="OrthoDB" id="9803205at2"/>
<dbReference type="Pfam" id="PF00013">
    <property type="entry name" value="KH_1"/>
    <property type="match status" value="1"/>
</dbReference>
<dbReference type="GO" id="GO:0003723">
    <property type="term" value="F:RNA binding"/>
    <property type="evidence" value="ECO:0007669"/>
    <property type="project" value="UniProtKB-UniRule"/>
</dbReference>
<proteinExistence type="inferred from homology"/>
<dbReference type="PROSITE" id="PS51831">
    <property type="entry name" value="HD"/>
    <property type="match status" value="1"/>
</dbReference>
<gene>
    <name evidence="7 12" type="primary">rny</name>
    <name evidence="11" type="ORF">DWX31_06665</name>
    <name evidence="12" type="ORF">DXD79_09395</name>
</gene>
<dbReference type="NCBIfam" id="TIGR03319">
    <property type="entry name" value="RNase_Y"/>
    <property type="match status" value="1"/>
</dbReference>
<dbReference type="PROSITE" id="PS50084">
    <property type="entry name" value="KH_TYPE_1"/>
    <property type="match status" value="1"/>
</dbReference>
<dbReference type="SMART" id="SM00471">
    <property type="entry name" value="HDc"/>
    <property type="match status" value="1"/>
</dbReference>
<accession>A0A374PAK9</accession>
<evidence type="ECO:0000256" key="4">
    <source>
        <dbReference type="ARBA" id="ARBA00022884"/>
    </source>
</evidence>
<keyword evidence="4 7" id="KW-0694">RNA-binding</keyword>
<evidence type="ECO:0000256" key="9">
    <source>
        <dbReference type="SAM" id="Coils"/>
    </source>
</evidence>
<evidence type="ECO:0000313" key="11">
    <source>
        <dbReference type="EMBL" id="RGD71263.1"/>
    </source>
</evidence>
<sequence length="519" mass="57959">MSVSVFTAALIAIVASVVVAFIAWSAAIAYRTKSYESKIGSAEEKSREIIDEALKTAETKKREALLEAKEESLKTKNELEKETRERRAELQRYERRVLSKEENLDKKSDAMEKREAGLAAREEALNKRNAEVESLYEKGIQELEKISGLTSEQAKEYLLKSVEDDVKHDTAKLIKELDNKAKEEADKKAREYVVTAIQRCAADHVAETTVSVVQLPNDEMKGRIIGREGRNIRTLETLTGVELIIDDTPEAVVLSGFDPVRREVARIALERLIVDGRIHPARIEEMVEKAQKEVETNMREEGEAAALEVGIHGLHPELIRLLGKLKYRTSYGQNALKHSIEVAQLSGLLAGEIGLDVRMAKRAGLLHDIGKAVDHEMEGSHIQLGAELCKKYKEPAVVLNTVESHHGDVEPQSLIACIVQAADTISAARPGARRETLETYTNRLKQLEDITNSFKGVDKSFAIQAGREVRIMVVPEQINDDGMILLARDISKKIEEALEYPGQIKVNVIRESRVTDYAK</sequence>
<dbReference type="GO" id="GO:0004521">
    <property type="term" value="F:RNA endonuclease activity"/>
    <property type="evidence" value="ECO:0007669"/>
    <property type="project" value="UniProtKB-UniRule"/>
</dbReference>
<dbReference type="AlphaFoldDB" id="A0A374PAK9"/>
<comment type="caution">
    <text evidence="12">The sequence shown here is derived from an EMBL/GenBank/DDBJ whole genome shotgun (WGS) entry which is preliminary data.</text>
</comment>
<dbReference type="Gene3D" id="1.10.3210.10">
    <property type="entry name" value="Hypothetical protein af1432"/>
    <property type="match status" value="1"/>
</dbReference>
<organism evidence="12 14">
    <name type="scientific">Hungatella hathewayi</name>
    <dbReference type="NCBI Taxonomy" id="154046"/>
    <lineage>
        <taxon>Bacteria</taxon>
        <taxon>Bacillati</taxon>
        <taxon>Bacillota</taxon>
        <taxon>Clostridia</taxon>
        <taxon>Lachnospirales</taxon>
        <taxon>Lachnospiraceae</taxon>
        <taxon>Hungatella</taxon>
    </lineage>
</organism>
<evidence type="ECO:0000256" key="2">
    <source>
        <dbReference type="ARBA" id="ARBA00022759"/>
    </source>
</evidence>
<dbReference type="HAMAP" id="MF_00335">
    <property type="entry name" value="RNase_Y"/>
    <property type="match status" value="1"/>
</dbReference>
<reference evidence="13 14" key="1">
    <citation type="submission" date="2018-08" db="EMBL/GenBank/DDBJ databases">
        <title>A genome reference for cultivated species of the human gut microbiota.</title>
        <authorList>
            <person name="Zou Y."/>
            <person name="Xue W."/>
            <person name="Luo G."/>
        </authorList>
    </citation>
    <scope>NUCLEOTIDE SEQUENCE [LARGE SCALE GENOMIC DNA]</scope>
    <source>
        <strain evidence="11 13">AF19-13AC</strain>
        <strain evidence="12 14">TM09-12</strain>
    </source>
</reference>